<evidence type="ECO:0000313" key="1">
    <source>
        <dbReference type="EMBL" id="CAN0102929.1"/>
    </source>
</evidence>
<dbReference type="Proteomes" id="UP001162501">
    <property type="component" value="Chromosome 21"/>
</dbReference>
<organism evidence="1 2">
    <name type="scientific">Rangifer tarandus platyrhynchus</name>
    <name type="common">Svalbard reindeer</name>
    <dbReference type="NCBI Taxonomy" id="3082113"/>
    <lineage>
        <taxon>Eukaryota</taxon>
        <taxon>Metazoa</taxon>
        <taxon>Chordata</taxon>
        <taxon>Craniata</taxon>
        <taxon>Vertebrata</taxon>
        <taxon>Euteleostomi</taxon>
        <taxon>Mammalia</taxon>
        <taxon>Eutheria</taxon>
        <taxon>Laurasiatheria</taxon>
        <taxon>Artiodactyla</taxon>
        <taxon>Ruminantia</taxon>
        <taxon>Pecora</taxon>
        <taxon>Cervidae</taxon>
        <taxon>Odocoileinae</taxon>
        <taxon>Rangifer</taxon>
    </lineage>
</organism>
<dbReference type="EMBL" id="OX596105">
    <property type="protein sequence ID" value="CAN0102929.1"/>
    <property type="molecule type" value="Genomic_DNA"/>
</dbReference>
<protein>
    <submittedName>
        <fullName evidence="1">Uncharacterized protein</fullName>
    </submittedName>
</protein>
<sequence length="175" mass="18233">MFQSAVSAGLGEGRAGEGWEGDRMGVGQHLQHLLICITTDTLLDQENGARNNKGEGDSLGGPLRFFFLAPTLPVLRARGQPPPPSLAGPWWGNVPIFAAPSPGWAVSPSQPPTSLPPSGNPLPGAPHTAVLTPALPSCVVLFSSSCPPLRLGVSQGRAQTSPANLQPRENILPEK</sequence>
<gene>
    <name evidence="1" type="ORF">MRATA1EN22A_LOCUS12076</name>
</gene>
<accession>A0AC59YZG9</accession>
<reference evidence="1" key="1">
    <citation type="submission" date="2023-05" db="EMBL/GenBank/DDBJ databases">
        <authorList>
            <consortium name="ELIXIR-Norway"/>
        </authorList>
    </citation>
    <scope>NUCLEOTIDE SEQUENCE</scope>
</reference>
<proteinExistence type="predicted"/>
<reference evidence="1" key="2">
    <citation type="submission" date="2025-03" db="EMBL/GenBank/DDBJ databases">
        <authorList>
            <consortium name="ELIXIR-Norway"/>
            <consortium name="Elixir Norway"/>
        </authorList>
    </citation>
    <scope>NUCLEOTIDE SEQUENCE</scope>
</reference>
<name>A0AC59YZG9_RANTA</name>
<evidence type="ECO:0000313" key="2">
    <source>
        <dbReference type="Proteomes" id="UP001162501"/>
    </source>
</evidence>